<dbReference type="PANTHER" id="PTHR10134">
    <property type="entry name" value="CYTOCHROME B-C1 COMPLEX SUBUNIT RIESKE, MITOCHONDRIAL"/>
    <property type="match status" value="1"/>
</dbReference>
<accession>A0A3P3VRV8</accession>
<comment type="similarity">
    <text evidence="3">Belongs to the Rieske iron-sulfur protein family.</text>
</comment>
<evidence type="ECO:0000256" key="13">
    <source>
        <dbReference type="ARBA" id="ARBA00022982"/>
    </source>
</evidence>
<keyword evidence="9" id="KW-0812">Transmembrane</keyword>
<evidence type="ECO:0000256" key="1">
    <source>
        <dbReference type="ARBA" id="ARBA00002444"/>
    </source>
</evidence>
<evidence type="ECO:0000256" key="6">
    <source>
        <dbReference type="ARBA" id="ARBA00019816"/>
    </source>
</evidence>
<dbReference type="GO" id="GO:0008121">
    <property type="term" value="F:quinol-cytochrome-c reductase activity"/>
    <property type="evidence" value="ECO:0007669"/>
    <property type="project" value="UniProtKB-EC"/>
</dbReference>
<dbReference type="RefSeq" id="WP_125015788.1">
    <property type="nucleotide sequence ID" value="NZ_QWEZ01000001.1"/>
</dbReference>
<dbReference type="InterPro" id="IPR036922">
    <property type="entry name" value="Rieske_2Fe-2S_sf"/>
</dbReference>
<comment type="miscellaneous">
    <text evidence="20">The Rieske protein is a high potential 2Fe-2S protein.</text>
</comment>
<dbReference type="PRINTS" id="PR00162">
    <property type="entry name" value="RIESKE"/>
</dbReference>
<evidence type="ECO:0000256" key="14">
    <source>
        <dbReference type="ARBA" id="ARBA00022989"/>
    </source>
</evidence>
<comment type="caution">
    <text evidence="24">The sequence shown here is derived from an EMBL/GenBank/DDBJ whole genome shotgun (WGS) entry which is preliminary data.</text>
</comment>
<dbReference type="EC" id="7.1.1.8" evidence="5 20"/>
<dbReference type="PROSITE" id="PS51296">
    <property type="entry name" value="RIESKE"/>
    <property type="match status" value="1"/>
</dbReference>
<comment type="subunit">
    <text evidence="4 21">The main subunits of complex b-c1 are: cytochrome b, cytochrome c1 and the Rieske protein.</text>
</comment>
<dbReference type="AlphaFoldDB" id="A0A3P3VRV8"/>
<keyword evidence="10" id="KW-0001">2Fe-2S</keyword>
<evidence type="ECO:0000256" key="5">
    <source>
        <dbReference type="ARBA" id="ARBA00012951"/>
    </source>
</evidence>
<keyword evidence="14" id="KW-1133">Transmembrane helix</keyword>
<dbReference type="InterPro" id="IPR019470">
    <property type="entry name" value="Ubiq_cytC_Rdtase_Fe-S_su_TAT"/>
</dbReference>
<reference evidence="24 25" key="1">
    <citation type="submission" date="2018-08" db="EMBL/GenBank/DDBJ databases">
        <authorList>
            <person name="Khan S.A."/>
        </authorList>
    </citation>
    <scope>NUCLEOTIDE SEQUENCE [LARGE SCALE GENOMIC DNA]</scope>
    <source>
        <strain evidence="24 25">GTF-13</strain>
    </source>
</reference>
<evidence type="ECO:0000256" key="7">
    <source>
        <dbReference type="ARBA" id="ARBA00022448"/>
    </source>
</evidence>
<dbReference type="GO" id="GO:0046872">
    <property type="term" value="F:metal ion binding"/>
    <property type="evidence" value="ECO:0007669"/>
    <property type="project" value="UniProtKB-KW"/>
</dbReference>
<dbReference type="Pfam" id="PF00355">
    <property type="entry name" value="Rieske"/>
    <property type="match status" value="1"/>
</dbReference>
<keyword evidence="16" id="KW-0411">Iron-sulfur</keyword>
<evidence type="ECO:0000256" key="2">
    <source>
        <dbReference type="ARBA" id="ARBA00004162"/>
    </source>
</evidence>
<reference evidence="24 25" key="2">
    <citation type="submission" date="2018-12" db="EMBL/GenBank/DDBJ databases">
        <title>Simiduia agarivorans gen. nov., sp. nov., a marine, agarolytic bacterium isolated from shallow coastal water from Keelung, Taiwan.</title>
        <authorList>
            <person name="Shieh W.Y."/>
        </authorList>
    </citation>
    <scope>NUCLEOTIDE SEQUENCE [LARGE SCALE GENOMIC DNA]</scope>
    <source>
        <strain evidence="24 25">GTF-13</strain>
    </source>
</reference>
<dbReference type="PROSITE" id="PS51318">
    <property type="entry name" value="TAT"/>
    <property type="match status" value="1"/>
</dbReference>
<dbReference type="Proteomes" id="UP000280792">
    <property type="component" value="Unassembled WGS sequence"/>
</dbReference>
<name>A0A3P3VRV8_9GAMM</name>
<dbReference type="EMBL" id="QWEZ01000001">
    <property type="protein sequence ID" value="RRJ85360.1"/>
    <property type="molecule type" value="Genomic_DNA"/>
</dbReference>
<evidence type="ECO:0000256" key="9">
    <source>
        <dbReference type="ARBA" id="ARBA00022692"/>
    </source>
</evidence>
<dbReference type="GO" id="GO:0016491">
    <property type="term" value="F:oxidoreductase activity"/>
    <property type="evidence" value="ECO:0007669"/>
    <property type="project" value="UniProtKB-KW"/>
</dbReference>
<evidence type="ECO:0000256" key="3">
    <source>
        <dbReference type="ARBA" id="ARBA00010651"/>
    </source>
</evidence>
<evidence type="ECO:0000313" key="25">
    <source>
        <dbReference type="Proteomes" id="UP000280792"/>
    </source>
</evidence>
<evidence type="ECO:0000256" key="18">
    <source>
        <dbReference type="ARBA" id="ARBA00023157"/>
    </source>
</evidence>
<keyword evidence="24" id="KW-0560">Oxidoreductase</keyword>
<evidence type="ECO:0000256" key="15">
    <source>
        <dbReference type="ARBA" id="ARBA00023004"/>
    </source>
</evidence>
<keyword evidence="17" id="KW-0472">Membrane</keyword>
<feature type="domain" description="Rieske" evidence="23">
    <location>
        <begin position="93"/>
        <end position="189"/>
    </location>
</feature>
<comment type="function">
    <text evidence="1">Component of the ubiquinol-cytochrome c reductase complex (complex III or cytochrome b-c1 complex), which is a respiratory chain that generates an electrochemical potential coupled to ATP synthesis.</text>
</comment>
<evidence type="ECO:0000256" key="8">
    <source>
        <dbReference type="ARBA" id="ARBA00022475"/>
    </source>
</evidence>
<dbReference type="InterPro" id="IPR006317">
    <property type="entry name" value="Ubiquinol_cyt_c_Rdtase_Fe-S-su"/>
</dbReference>
<dbReference type="NCBIfam" id="TIGR01416">
    <property type="entry name" value="Rieske_proteo"/>
    <property type="match status" value="1"/>
</dbReference>
<comment type="catalytic activity">
    <reaction evidence="19 20">
        <text>a quinol + 2 Fe(III)-[cytochrome c](out) = a quinone + 2 Fe(II)-[cytochrome c](out) + 2 H(+)(out)</text>
        <dbReference type="Rhea" id="RHEA:11484"/>
        <dbReference type="Rhea" id="RHEA-COMP:10350"/>
        <dbReference type="Rhea" id="RHEA-COMP:14399"/>
        <dbReference type="ChEBI" id="CHEBI:15378"/>
        <dbReference type="ChEBI" id="CHEBI:24646"/>
        <dbReference type="ChEBI" id="CHEBI:29033"/>
        <dbReference type="ChEBI" id="CHEBI:29034"/>
        <dbReference type="ChEBI" id="CHEBI:132124"/>
        <dbReference type="EC" id="7.1.1.8"/>
    </reaction>
</comment>
<protein>
    <recommendedName>
        <fullName evidence="6 20">Ubiquinol-cytochrome c reductase iron-sulfur subunit</fullName>
        <ecNumber evidence="5 20">7.1.1.8</ecNumber>
    </recommendedName>
</protein>
<dbReference type="InterPro" id="IPR005805">
    <property type="entry name" value="Rieske_Fe-S_prot_C"/>
</dbReference>
<evidence type="ECO:0000259" key="23">
    <source>
        <dbReference type="PROSITE" id="PS51296"/>
    </source>
</evidence>
<dbReference type="InterPro" id="IPR017941">
    <property type="entry name" value="Rieske_2Fe-2S"/>
</dbReference>
<organism evidence="24 25">
    <name type="scientific">Aestuariirhabdus litorea</name>
    <dbReference type="NCBI Taxonomy" id="2528527"/>
    <lineage>
        <taxon>Bacteria</taxon>
        <taxon>Pseudomonadati</taxon>
        <taxon>Pseudomonadota</taxon>
        <taxon>Gammaproteobacteria</taxon>
        <taxon>Oceanospirillales</taxon>
        <taxon>Aestuariirhabdaceae</taxon>
        <taxon>Aestuariirhabdus</taxon>
    </lineage>
</organism>
<evidence type="ECO:0000256" key="19">
    <source>
        <dbReference type="ARBA" id="ARBA00029351"/>
    </source>
</evidence>
<evidence type="ECO:0000256" key="10">
    <source>
        <dbReference type="ARBA" id="ARBA00022714"/>
    </source>
</evidence>
<dbReference type="SUPFAM" id="SSF50022">
    <property type="entry name" value="ISP domain"/>
    <property type="match status" value="1"/>
</dbReference>
<dbReference type="Pfam" id="PF10399">
    <property type="entry name" value="UCR_Fe-S_N"/>
    <property type="match status" value="1"/>
</dbReference>
<dbReference type="GO" id="GO:0005886">
    <property type="term" value="C:plasma membrane"/>
    <property type="evidence" value="ECO:0007669"/>
    <property type="project" value="UniProtKB-SubCell"/>
</dbReference>
<keyword evidence="25" id="KW-1185">Reference proteome</keyword>
<keyword evidence="8" id="KW-1003">Cell membrane</keyword>
<dbReference type="InterPro" id="IPR014349">
    <property type="entry name" value="Rieske_Fe-S_prot"/>
</dbReference>
<evidence type="ECO:0000256" key="12">
    <source>
        <dbReference type="ARBA" id="ARBA00022967"/>
    </source>
</evidence>
<evidence type="ECO:0000256" key="4">
    <source>
        <dbReference type="ARBA" id="ARBA00011649"/>
    </source>
</evidence>
<gene>
    <name evidence="24" type="primary">petA</name>
    <name evidence="24" type="ORF">D0544_09985</name>
</gene>
<evidence type="ECO:0000256" key="20">
    <source>
        <dbReference type="RuleBase" id="RU004494"/>
    </source>
</evidence>
<comment type="subcellular location">
    <subcellularLocation>
        <location evidence="2">Cell membrane</location>
        <topology evidence="2">Single-pass membrane protein</topology>
    </subcellularLocation>
</comment>
<keyword evidence="11" id="KW-0479">Metal-binding</keyword>
<keyword evidence="13 20" id="KW-0249">Electron transport</keyword>
<feature type="region of interest" description="Disordered" evidence="22">
    <location>
        <begin position="85"/>
        <end position="107"/>
    </location>
</feature>
<sequence length="197" mass="21253">MSNDGVDKGRRRLLIGATSAVGAVGAVGAAVPFVASWNPSAKAKAAGAPVRVKIDKVEPGQQIVAAWRGKPVFVLRRSQEMLDGLPGQNDYLRDPASDESEQPEYAKNEYRSRKAEVLVMVGLCTHLGCSPKLFPEVKPMDFEANWQGGYHCPCHGSKFDLAGRVHQGVPAPTNLPVPPYSYIDDKTLIIGVDEENA</sequence>
<dbReference type="GO" id="GO:0051537">
    <property type="term" value="F:2 iron, 2 sulfur cluster binding"/>
    <property type="evidence" value="ECO:0007669"/>
    <property type="project" value="UniProtKB-KW"/>
</dbReference>
<dbReference type="Gene3D" id="1.20.5.510">
    <property type="entry name" value="Single helix bin"/>
    <property type="match status" value="1"/>
</dbReference>
<evidence type="ECO:0000313" key="24">
    <source>
        <dbReference type="EMBL" id="RRJ85360.1"/>
    </source>
</evidence>
<keyword evidence="12" id="KW-1278">Translocase</keyword>
<evidence type="ECO:0000256" key="22">
    <source>
        <dbReference type="SAM" id="MobiDB-lite"/>
    </source>
</evidence>
<proteinExistence type="inferred from homology"/>
<keyword evidence="18" id="KW-1015">Disulfide bond</keyword>
<evidence type="ECO:0000256" key="11">
    <source>
        <dbReference type="ARBA" id="ARBA00022723"/>
    </source>
</evidence>
<evidence type="ECO:0000256" key="16">
    <source>
        <dbReference type="ARBA" id="ARBA00023014"/>
    </source>
</evidence>
<dbReference type="InterPro" id="IPR006311">
    <property type="entry name" value="TAT_signal"/>
</dbReference>
<dbReference type="CDD" id="cd03470">
    <property type="entry name" value="Rieske_cytochrome_bc1"/>
    <property type="match status" value="1"/>
</dbReference>
<evidence type="ECO:0000256" key="21">
    <source>
        <dbReference type="RuleBase" id="RU004497"/>
    </source>
</evidence>
<dbReference type="Gene3D" id="2.102.10.10">
    <property type="entry name" value="Rieske [2Fe-2S] iron-sulphur domain"/>
    <property type="match status" value="1"/>
</dbReference>
<evidence type="ECO:0000256" key="17">
    <source>
        <dbReference type="ARBA" id="ARBA00023136"/>
    </source>
</evidence>
<keyword evidence="15" id="KW-0408">Iron</keyword>
<keyword evidence="7 20" id="KW-0813">Transport</keyword>
<comment type="cofactor">
    <cofactor evidence="20">
        <name>[2Fe-2S] cluster</name>
        <dbReference type="ChEBI" id="CHEBI:190135"/>
    </cofactor>
    <text evidence="20">Binds 1 [2Fe-2S] cluster per subunit.</text>
</comment>